<dbReference type="RefSeq" id="XP_025353852.1">
    <property type="nucleotide sequence ID" value="XM_025499075.1"/>
</dbReference>
<evidence type="ECO:0000313" key="2">
    <source>
        <dbReference type="EMBL" id="PWN33550.1"/>
    </source>
</evidence>
<feature type="compositionally biased region" description="Polar residues" evidence="1">
    <location>
        <begin position="474"/>
        <end position="490"/>
    </location>
</feature>
<feature type="compositionally biased region" description="Polar residues" evidence="1">
    <location>
        <begin position="262"/>
        <end position="283"/>
    </location>
</feature>
<feature type="compositionally biased region" description="Polar residues" evidence="1">
    <location>
        <begin position="640"/>
        <end position="654"/>
    </location>
</feature>
<protein>
    <recommendedName>
        <fullName evidence="4">C2 NT-type domain-containing protein</fullName>
    </recommendedName>
</protein>
<feature type="region of interest" description="Disordered" evidence="1">
    <location>
        <begin position="254"/>
        <end position="293"/>
    </location>
</feature>
<feature type="compositionally biased region" description="Basic and acidic residues" evidence="1">
    <location>
        <begin position="669"/>
        <end position="685"/>
    </location>
</feature>
<feature type="compositionally biased region" description="Low complexity" evidence="1">
    <location>
        <begin position="61"/>
        <end position="73"/>
    </location>
</feature>
<dbReference type="EMBL" id="KZ819604">
    <property type="protein sequence ID" value="PWN33550.1"/>
    <property type="molecule type" value="Genomic_DNA"/>
</dbReference>
<evidence type="ECO:0000313" key="3">
    <source>
        <dbReference type="Proteomes" id="UP000245771"/>
    </source>
</evidence>
<feature type="region of interest" description="Disordered" evidence="1">
    <location>
        <begin position="366"/>
        <end position="393"/>
    </location>
</feature>
<evidence type="ECO:0008006" key="4">
    <source>
        <dbReference type="Google" id="ProtNLM"/>
    </source>
</evidence>
<proteinExistence type="predicted"/>
<feature type="region of interest" description="Disordered" evidence="1">
    <location>
        <begin position="538"/>
        <end position="740"/>
    </location>
</feature>
<dbReference type="OrthoDB" id="3365224at2759"/>
<feature type="region of interest" description="Disordered" evidence="1">
    <location>
        <begin position="439"/>
        <end position="518"/>
    </location>
</feature>
<dbReference type="STRING" id="1280837.A0A316V7R7"/>
<reference evidence="2 3" key="1">
    <citation type="journal article" date="2018" name="Mol. Biol. Evol.">
        <title>Broad Genomic Sampling Reveals a Smut Pathogenic Ancestry of the Fungal Clade Ustilaginomycotina.</title>
        <authorList>
            <person name="Kijpornyongpan T."/>
            <person name="Mondo S.J."/>
            <person name="Barry K."/>
            <person name="Sandor L."/>
            <person name="Lee J."/>
            <person name="Lipzen A."/>
            <person name="Pangilinan J."/>
            <person name="LaButti K."/>
            <person name="Hainaut M."/>
            <person name="Henrissat B."/>
            <person name="Grigoriev I.V."/>
            <person name="Spatafora J.W."/>
            <person name="Aime M.C."/>
        </authorList>
    </citation>
    <scope>NUCLEOTIDE SEQUENCE [LARGE SCALE GENOMIC DNA]</scope>
    <source>
        <strain evidence="2 3">MCA 3882</strain>
    </source>
</reference>
<feature type="compositionally biased region" description="Basic residues" evidence="1">
    <location>
        <begin position="366"/>
        <end position="390"/>
    </location>
</feature>
<evidence type="ECO:0000256" key="1">
    <source>
        <dbReference type="SAM" id="MobiDB-lite"/>
    </source>
</evidence>
<dbReference type="AlphaFoldDB" id="A0A316V7R7"/>
<feature type="region of interest" description="Disordered" evidence="1">
    <location>
        <begin position="61"/>
        <end position="239"/>
    </location>
</feature>
<dbReference type="GeneID" id="37020856"/>
<feature type="compositionally biased region" description="Basic and acidic residues" evidence="1">
    <location>
        <begin position="163"/>
        <end position="180"/>
    </location>
</feature>
<feature type="compositionally biased region" description="Low complexity" evidence="1">
    <location>
        <begin position="655"/>
        <end position="667"/>
    </location>
</feature>
<feature type="compositionally biased region" description="Low complexity" evidence="1">
    <location>
        <begin position="149"/>
        <end position="158"/>
    </location>
</feature>
<keyword evidence="3" id="KW-1185">Reference proteome</keyword>
<feature type="compositionally biased region" description="Low complexity" evidence="1">
    <location>
        <begin position="444"/>
        <end position="473"/>
    </location>
</feature>
<feature type="compositionally biased region" description="Low complexity" evidence="1">
    <location>
        <begin position="769"/>
        <end position="781"/>
    </location>
</feature>
<dbReference type="InParanoid" id="A0A316V7R7"/>
<dbReference type="PANTHER" id="PTHR21456">
    <property type="entry name" value="FAMILY WITH SEQUENCE SIMILARITY 102"/>
    <property type="match status" value="1"/>
</dbReference>
<accession>A0A316V7R7</accession>
<sequence>MAALLGVNFGSQKHAYFQTRITIHELTNVPMVAGQFKAKWKVEHTHNLASAIASATAAASSSSSANPSTSTTAPESKQFHHLAHKKSTSTLSSSFDRDESGSIDSGSIRRAHHKGGDDASSTYSNNTKSDRKGSYRIFSGIRDALRPHSSSQTSPASSKKSKTPRDSQDTRRSMDVKSNDGDDGSEEASEVLTDYHHGRESSQQSNSSNGNQHHSHHHNHGIGNNHPRGETSSSPVKDSRVVWEKQLDVGVRFNVEKPRNVSGGSHSGTTLNEQAAIKSSRSTDAPMRRSASQRDVLANSAGILHHDGSGSNTSHDTSGWGMLASSELRISVRADVPTGIEGNHADHQTMMKFGHVSINLAEFAPHPHHHHHHHHHYHTTHSEHHHHHVLSRTETRRYLLLEGPTNATVKITVEMKHVGGTREYQVPANRRGLLVGSLVPTLEGSSPTGSKGPSSSAGSEADDGSSSNGGSADQPSSETHGGGRSTSVTKALSDWSPHSVARHSRIPEENLRTKLSHKDTARAVKERGGGGRLAFSFAAGAHHDRPPESVIDSLFDSNMLTPTPSRDEKSSLHQQQKKGQDKSEQTPKARDMASKQFSNAGQSARSHNSSASSKSGGVRWDLSTEKAKSSSSSIPESGPDEQNTKSTKASSDSEPNSGPSTSNPLSSSRRKEEHDTKTSGEDKYRTSVQLQPPQTPPDVVRNEELSKAHPALVYPTPWSETSTATETPPTTPSLNKKQSRRTLGLTKESAMMAGYRGAGWGTLELSKHGSNLSIDSSDSGSEQGNHSLHNHHRSPTFAYLHDRTRSPSPSPLQQLAH</sequence>
<organism evidence="2 3">
    <name type="scientific">Meira miltonrushii</name>
    <dbReference type="NCBI Taxonomy" id="1280837"/>
    <lineage>
        <taxon>Eukaryota</taxon>
        <taxon>Fungi</taxon>
        <taxon>Dikarya</taxon>
        <taxon>Basidiomycota</taxon>
        <taxon>Ustilaginomycotina</taxon>
        <taxon>Exobasidiomycetes</taxon>
        <taxon>Exobasidiales</taxon>
        <taxon>Brachybasidiaceae</taxon>
        <taxon>Meira</taxon>
    </lineage>
</organism>
<dbReference type="InterPro" id="IPR039931">
    <property type="entry name" value="EEIG1/2-like"/>
</dbReference>
<feature type="compositionally biased region" description="Low complexity" evidence="1">
    <location>
        <begin position="715"/>
        <end position="728"/>
    </location>
</feature>
<feature type="compositionally biased region" description="Basic and acidic residues" evidence="1">
    <location>
        <begin position="578"/>
        <end position="593"/>
    </location>
</feature>
<feature type="compositionally biased region" description="Polar residues" evidence="1">
    <location>
        <begin position="555"/>
        <end position="564"/>
    </location>
</feature>
<feature type="region of interest" description="Disordered" evidence="1">
    <location>
        <begin position="762"/>
        <end position="817"/>
    </location>
</feature>
<name>A0A316V7R7_9BASI</name>
<dbReference type="PANTHER" id="PTHR21456:SF1">
    <property type="entry name" value="C2 NT-TYPE DOMAIN-CONTAINING PROTEIN"/>
    <property type="match status" value="1"/>
</dbReference>
<dbReference type="Proteomes" id="UP000245771">
    <property type="component" value="Unassembled WGS sequence"/>
</dbReference>
<feature type="compositionally biased region" description="Low complexity" evidence="1">
    <location>
        <begin position="603"/>
        <end position="615"/>
    </location>
</feature>
<feature type="compositionally biased region" description="Basic and acidic residues" evidence="1">
    <location>
        <begin position="505"/>
        <end position="518"/>
    </location>
</feature>
<feature type="compositionally biased region" description="Low complexity" evidence="1">
    <location>
        <begin position="201"/>
        <end position="212"/>
    </location>
</feature>
<gene>
    <name evidence="2" type="ORF">FA14DRAFT_161347</name>
</gene>